<reference evidence="2 3" key="1">
    <citation type="submission" date="2020-11" db="EMBL/GenBank/DDBJ databases">
        <title>Kefir isolates.</title>
        <authorList>
            <person name="Marcisauskas S."/>
            <person name="Kim Y."/>
            <person name="Blasche S."/>
        </authorList>
    </citation>
    <scope>NUCLEOTIDE SEQUENCE [LARGE SCALE GENOMIC DNA]</scope>
    <source>
        <strain evidence="2 3">KR</strain>
    </source>
</reference>
<keyword evidence="3" id="KW-1185">Reference proteome</keyword>
<dbReference type="GO" id="GO:0030674">
    <property type="term" value="F:protein-macromolecule adaptor activity"/>
    <property type="evidence" value="ECO:0007669"/>
    <property type="project" value="TreeGrafter"/>
</dbReference>
<dbReference type="PANTHER" id="PTHR40422:SF1">
    <property type="entry name" value="TRANSLATION MACHINERY-ASSOCIATED PROTEIN 17"/>
    <property type="match status" value="1"/>
</dbReference>
<evidence type="ECO:0000313" key="2">
    <source>
        <dbReference type="EMBL" id="KAG0654936.1"/>
    </source>
</evidence>
<feature type="region of interest" description="Disordered" evidence="1">
    <location>
        <begin position="126"/>
        <end position="174"/>
    </location>
</feature>
<dbReference type="EMBL" id="PUHQ01000134">
    <property type="protein sequence ID" value="KAG0654936.1"/>
    <property type="molecule type" value="Genomic_DNA"/>
</dbReference>
<dbReference type="InterPro" id="IPR038966">
    <property type="entry name" value="TMA17"/>
</dbReference>
<organism evidence="2 3">
    <name type="scientific">Rhodotorula mucilaginosa</name>
    <name type="common">Yeast</name>
    <name type="synonym">Rhodotorula rubra</name>
    <dbReference type="NCBI Taxonomy" id="5537"/>
    <lineage>
        <taxon>Eukaryota</taxon>
        <taxon>Fungi</taxon>
        <taxon>Dikarya</taxon>
        <taxon>Basidiomycota</taxon>
        <taxon>Pucciniomycotina</taxon>
        <taxon>Microbotryomycetes</taxon>
        <taxon>Sporidiobolales</taxon>
        <taxon>Sporidiobolaceae</taxon>
        <taxon>Rhodotorula</taxon>
    </lineage>
</organism>
<feature type="compositionally biased region" description="Polar residues" evidence="1">
    <location>
        <begin position="147"/>
        <end position="167"/>
    </location>
</feature>
<proteinExistence type="predicted"/>
<dbReference type="AlphaFoldDB" id="A0A9P7B2K9"/>
<dbReference type="OrthoDB" id="548474at2759"/>
<protein>
    <submittedName>
        <fullName evidence="2">Uncharacterized protein</fullName>
    </submittedName>
</protein>
<comment type="caution">
    <text evidence="2">The sequence shown here is derived from an EMBL/GenBank/DDBJ whole genome shotgun (WGS) entry which is preliminary data.</text>
</comment>
<gene>
    <name evidence="2" type="ORF">C6P46_001331</name>
</gene>
<dbReference type="PANTHER" id="PTHR40422">
    <property type="entry name" value="TRANSLATION MACHINERY-ASSOCIATED PROTEIN 17"/>
    <property type="match status" value="1"/>
</dbReference>
<dbReference type="Proteomes" id="UP000777482">
    <property type="component" value="Unassembled WGS sequence"/>
</dbReference>
<evidence type="ECO:0000256" key="1">
    <source>
        <dbReference type="SAM" id="MobiDB-lite"/>
    </source>
</evidence>
<evidence type="ECO:0000313" key="3">
    <source>
        <dbReference type="Proteomes" id="UP000777482"/>
    </source>
</evidence>
<name>A0A9P7B2K9_RHOMI</name>
<sequence>MDYTPRHAQPVTLAQLRQLEPELLTGEIARLENSIQHLEASNVELRVWAGISSTGKPDDGTATTAAAAAVDDADEQLDEDSKREFAEAVRENEETIASQRERLTMIRLALEEKIGVDAANPHYERATAAEAQASSTPNEAAAARNGQAPTTVNGQSTAEEAVSSSALSDEGMYL</sequence>
<dbReference type="GO" id="GO:0070682">
    <property type="term" value="P:proteasome regulatory particle assembly"/>
    <property type="evidence" value="ECO:0007669"/>
    <property type="project" value="InterPro"/>
</dbReference>
<accession>A0A9P7B2K9</accession>